<dbReference type="Proteomes" id="UP000008237">
    <property type="component" value="Unassembled WGS sequence"/>
</dbReference>
<feature type="compositionally biased region" description="Polar residues" evidence="1">
    <location>
        <begin position="1"/>
        <end position="10"/>
    </location>
</feature>
<feature type="region of interest" description="Disordered" evidence="1">
    <location>
        <begin position="1"/>
        <end position="62"/>
    </location>
</feature>
<reference evidence="2 3" key="1">
    <citation type="journal article" date="2010" name="Science">
        <title>Genomic comparison of the ants Camponotus floridanus and Harpegnathos saltator.</title>
        <authorList>
            <person name="Bonasio R."/>
            <person name="Zhang G."/>
            <person name="Ye C."/>
            <person name="Mutti N.S."/>
            <person name="Fang X."/>
            <person name="Qin N."/>
            <person name="Donahue G."/>
            <person name="Yang P."/>
            <person name="Li Q."/>
            <person name="Li C."/>
            <person name="Zhang P."/>
            <person name="Huang Z."/>
            <person name="Berger S.L."/>
            <person name="Reinberg D."/>
            <person name="Wang J."/>
            <person name="Liebig J."/>
        </authorList>
    </citation>
    <scope>NUCLEOTIDE SEQUENCE [LARGE SCALE GENOMIC DNA]</scope>
    <source>
        <strain evidence="2 3">R22 G/1</strain>
    </source>
</reference>
<evidence type="ECO:0000313" key="2">
    <source>
        <dbReference type="EMBL" id="EFN77275.1"/>
    </source>
</evidence>
<proteinExistence type="predicted"/>
<sequence>MRGVSESSPTCAMAEDLDVEAMLEAPYKKGEQDSSSKDKSSKENGSSRKSSGPHTISVNAGYFDNTKGKASIALVPVHDHAIAETKTGGIVTEIETETATATGNATATAIVDVDHAHETGETGTVIETMIGIGIGETETGTETEEGRDRSHR</sequence>
<gene>
    <name evidence="2" type="ORF">EAI_12968</name>
</gene>
<dbReference type="AlphaFoldDB" id="E2C446"/>
<keyword evidence="3" id="KW-1185">Reference proteome</keyword>
<dbReference type="InParanoid" id="E2C446"/>
<name>E2C446_HARSA</name>
<protein>
    <submittedName>
        <fullName evidence="2">Uncharacterized protein</fullName>
    </submittedName>
</protein>
<organism evidence="3">
    <name type="scientific">Harpegnathos saltator</name>
    <name type="common">Jerdon's jumping ant</name>
    <dbReference type="NCBI Taxonomy" id="610380"/>
    <lineage>
        <taxon>Eukaryota</taxon>
        <taxon>Metazoa</taxon>
        <taxon>Ecdysozoa</taxon>
        <taxon>Arthropoda</taxon>
        <taxon>Hexapoda</taxon>
        <taxon>Insecta</taxon>
        <taxon>Pterygota</taxon>
        <taxon>Neoptera</taxon>
        <taxon>Endopterygota</taxon>
        <taxon>Hymenoptera</taxon>
        <taxon>Apocrita</taxon>
        <taxon>Aculeata</taxon>
        <taxon>Formicoidea</taxon>
        <taxon>Formicidae</taxon>
        <taxon>Ponerinae</taxon>
        <taxon>Ponerini</taxon>
        <taxon>Harpegnathos</taxon>
    </lineage>
</organism>
<dbReference type="EMBL" id="GL452396">
    <property type="protein sequence ID" value="EFN77275.1"/>
    <property type="molecule type" value="Genomic_DNA"/>
</dbReference>
<evidence type="ECO:0000256" key="1">
    <source>
        <dbReference type="SAM" id="MobiDB-lite"/>
    </source>
</evidence>
<evidence type="ECO:0000313" key="3">
    <source>
        <dbReference type="Proteomes" id="UP000008237"/>
    </source>
</evidence>
<accession>E2C446</accession>
<feature type="compositionally biased region" description="Basic and acidic residues" evidence="1">
    <location>
        <begin position="26"/>
        <end position="46"/>
    </location>
</feature>